<evidence type="ECO:0000313" key="1">
    <source>
        <dbReference type="EMBL" id="KAJ2978129.1"/>
    </source>
</evidence>
<keyword evidence="2" id="KW-1185">Reference proteome</keyword>
<protein>
    <submittedName>
        <fullName evidence="1">Uncharacterized protein</fullName>
    </submittedName>
</protein>
<gene>
    <name evidence="1" type="ORF">NUW54_g11331</name>
</gene>
<dbReference type="EMBL" id="JANSHE010004382">
    <property type="protein sequence ID" value="KAJ2978129.1"/>
    <property type="molecule type" value="Genomic_DNA"/>
</dbReference>
<accession>A0ACC1NI78</accession>
<reference evidence="1" key="1">
    <citation type="submission" date="2022-08" db="EMBL/GenBank/DDBJ databases">
        <title>Genome Sequence of Pycnoporus sanguineus.</title>
        <authorList>
            <person name="Buettner E."/>
        </authorList>
    </citation>
    <scope>NUCLEOTIDE SEQUENCE</scope>
    <source>
        <strain evidence="1">CG-C14</strain>
    </source>
</reference>
<evidence type="ECO:0000313" key="2">
    <source>
        <dbReference type="Proteomes" id="UP001144978"/>
    </source>
</evidence>
<name>A0ACC1NI78_9APHY</name>
<organism evidence="1 2">
    <name type="scientific">Trametes sanguinea</name>
    <dbReference type="NCBI Taxonomy" id="158606"/>
    <lineage>
        <taxon>Eukaryota</taxon>
        <taxon>Fungi</taxon>
        <taxon>Dikarya</taxon>
        <taxon>Basidiomycota</taxon>
        <taxon>Agaricomycotina</taxon>
        <taxon>Agaricomycetes</taxon>
        <taxon>Polyporales</taxon>
        <taxon>Polyporaceae</taxon>
        <taxon>Trametes</taxon>
    </lineage>
</organism>
<sequence>MRRRMESQSVIFRGITASGKSASSQLLVNQILRLSSHSKKEARLADQVKALSTLLDSFGNAKTLVNPNASRHSRYLELHFSERGRIQAAKVLTFGLDKSRLSRLSFEERTYHVFYQFLAGATPEERDRRWSALCSLCRERDDPIGGIPHRRRGRRESVSTVPRASPENRQTNIHGLCEAHTHEDKQNVPFRSYLRVVQQAGRTSHRRSNQKLESEYILVNYNGRLLSHKAPASPSFARRESFSFRPPPGPGAYPRTLPDGLGIMFLSSWELLEKHMDERLGFRRIWTGPADPLTRCLCAPPRDSAFSVCVLSHSWALDLVNNT</sequence>
<comment type="caution">
    <text evidence="1">The sequence shown here is derived from an EMBL/GenBank/DDBJ whole genome shotgun (WGS) entry which is preliminary data.</text>
</comment>
<proteinExistence type="predicted"/>
<dbReference type="Proteomes" id="UP001144978">
    <property type="component" value="Unassembled WGS sequence"/>
</dbReference>